<proteinExistence type="predicted"/>
<gene>
    <name evidence="3" type="ORF">PBAH0796_LOCUS20598</name>
</gene>
<keyword evidence="2" id="KW-0812">Transmembrane</keyword>
<dbReference type="EMBL" id="HBEG01033739">
    <property type="protein sequence ID" value="CAD8371912.1"/>
    <property type="molecule type" value="Transcribed_RNA"/>
</dbReference>
<sequence>MAVEWIRLLAIATGAVGFVGMLGYLVSAPEEPMQSKDLKSKKKKGHTEVAEKIELDDLDPEERKLVEEIKKKGYYHGRPRSEPAPPPARIDGDLPATGTAATSSRRTEFDEFQRKWDKFGDEQFVGKL</sequence>
<reference evidence="3" key="1">
    <citation type="submission" date="2021-01" db="EMBL/GenBank/DDBJ databases">
        <authorList>
            <person name="Corre E."/>
            <person name="Pelletier E."/>
            <person name="Niang G."/>
            <person name="Scheremetjew M."/>
            <person name="Finn R."/>
            <person name="Kale V."/>
            <person name="Holt S."/>
            <person name="Cochrane G."/>
            <person name="Meng A."/>
            <person name="Brown T."/>
            <person name="Cohen L."/>
        </authorList>
    </citation>
    <scope>NUCLEOTIDE SEQUENCE</scope>
    <source>
        <strain evidence="3">Pbaha01</strain>
    </source>
</reference>
<evidence type="ECO:0000256" key="1">
    <source>
        <dbReference type="SAM" id="MobiDB-lite"/>
    </source>
</evidence>
<protein>
    <submittedName>
        <fullName evidence="3">Uncharacterized protein</fullName>
    </submittedName>
</protein>
<feature type="transmembrane region" description="Helical" evidence="2">
    <location>
        <begin position="6"/>
        <end position="26"/>
    </location>
</feature>
<accession>A0A7S0AS66</accession>
<organism evidence="3">
    <name type="scientific">Pyrodinium bahamense</name>
    <dbReference type="NCBI Taxonomy" id="73915"/>
    <lineage>
        <taxon>Eukaryota</taxon>
        <taxon>Sar</taxon>
        <taxon>Alveolata</taxon>
        <taxon>Dinophyceae</taxon>
        <taxon>Gonyaulacales</taxon>
        <taxon>Pyrocystaceae</taxon>
        <taxon>Pyrodinium</taxon>
    </lineage>
</organism>
<name>A0A7S0AS66_9DINO</name>
<feature type="region of interest" description="Disordered" evidence="1">
    <location>
        <begin position="70"/>
        <end position="108"/>
    </location>
</feature>
<evidence type="ECO:0000256" key="2">
    <source>
        <dbReference type="SAM" id="Phobius"/>
    </source>
</evidence>
<dbReference type="AlphaFoldDB" id="A0A7S0AS66"/>
<keyword evidence="2" id="KW-1133">Transmembrane helix</keyword>
<evidence type="ECO:0000313" key="3">
    <source>
        <dbReference type="EMBL" id="CAD8371912.1"/>
    </source>
</evidence>
<keyword evidence="2" id="KW-0472">Membrane</keyword>